<evidence type="ECO:0000313" key="1">
    <source>
        <dbReference type="EMBL" id="CAF4661478.1"/>
    </source>
</evidence>
<accession>A0A8S2ZQU2</accession>
<name>A0A8S2ZQU2_9BILA</name>
<gene>
    <name evidence="1" type="ORF">SRO942_LOCUS50652</name>
</gene>
<dbReference type="EMBL" id="CAJOBC010146293">
    <property type="protein sequence ID" value="CAF4661478.1"/>
    <property type="molecule type" value="Genomic_DNA"/>
</dbReference>
<feature type="non-terminal residue" evidence="1">
    <location>
        <position position="77"/>
    </location>
</feature>
<sequence>MGICLISTDESADTFRALFRIQQWASAVNTQAYTISHVMADVGLTSATSEIPLASRLMCWLHMIRKCREYRKLIKDK</sequence>
<dbReference type="Proteomes" id="UP000681722">
    <property type="component" value="Unassembled WGS sequence"/>
</dbReference>
<evidence type="ECO:0000313" key="2">
    <source>
        <dbReference type="Proteomes" id="UP000681722"/>
    </source>
</evidence>
<organism evidence="1 2">
    <name type="scientific">Didymodactylos carnosus</name>
    <dbReference type="NCBI Taxonomy" id="1234261"/>
    <lineage>
        <taxon>Eukaryota</taxon>
        <taxon>Metazoa</taxon>
        <taxon>Spiralia</taxon>
        <taxon>Gnathifera</taxon>
        <taxon>Rotifera</taxon>
        <taxon>Eurotatoria</taxon>
        <taxon>Bdelloidea</taxon>
        <taxon>Philodinida</taxon>
        <taxon>Philodinidae</taxon>
        <taxon>Didymodactylos</taxon>
    </lineage>
</organism>
<dbReference type="OrthoDB" id="10346359at2759"/>
<dbReference type="AlphaFoldDB" id="A0A8S2ZQU2"/>
<proteinExistence type="predicted"/>
<comment type="caution">
    <text evidence="1">The sequence shown here is derived from an EMBL/GenBank/DDBJ whole genome shotgun (WGS) entry which is preliminary data.</text>
</comment>
<reference evidence="1" key="1">
    <citation type="submission" date="2021-02" db="EMBL/GenBank/DDBJ databases">
        <authorList>
            <person name="Nowell W R."/>
        </authorList>
    </citation>
    <scope>NUCLEOTIDE SEQUENCE</scope>
</reference>
<protein>
    <recommendedName>
        <fullName evidence="3">MULE transposase domain-containing protein</fullName>
    </recommendedName>
</protein>
<evidence type="ECO:0008006" key="3">
    <source>
        <dbReference type="Google" id="ProtNLM"/>
    </source>
</evidence>